<dbReference type="FunFam" id="3.90.740.10:FF:000005">
    <property type="entry name" value="Valine--tRNA ligase, mitochondrial"/>
    <property type="match status" value="1"/>
</dbReference>
<dbReference type="AlphaFoldDB" id="A0A9W8E0C3"/>
<reference evidence="13" key="1">
    <citation type="submission" date="2022-07" db="EMBL/GenBank/DDBJ databases">
        <title>Phylogenomic reconstructions and comparative analyses of Kickxellomycotina fungi.</title>
        <authorList>
            <person name="Reynolds N.K."/>
            <person name="Stajich J.E."/>
            <person name="Barry K."/>
            <person name="Grigoriev I.V."/>
            <person name="Crous P."/>
            <person name="Smith M.E."/>
        </authorList>
    </citation>
    <scope>NUCLEOTIDE SEQUENCE</scope>
    <source>
        <strain evidence="13">RSA 1196</strain>
    </source>
</reference>
<feature type="non-terminal residue" evidence="13">
    <location>
        <position position="606"/>
    </location>
</feature>
<dbReference type="InterPro" id="IPR001412">
    <property type="entry name" value="aa-tRNA-synth_I_CS"/>
</dbReference>
<dbReference type="GO" id="GO:0002161">
    <property type="term" value="F:aminoacyl-tRNA deacylase activity"/>
    <property type="evidence" value="ECO:0007669"/>
    <property type="project" value="InterPro"/>
</dbReference>
<accession>A0A9W8E0C3</accession>
<dbReference type="GO" id="GO:0004832">
    <property type="term" value="F:valine-tRNA ligase activity"/>
    <property type="evidence" value="ECO:0007669"/>
    <property type="project" value="UniProtKB-EC"/>
</dbReference>
<evidence type="ECO:0000256" key="6">
    <source>
        <dbReference type="ARBA" id="ARBA00022917"/>
    </source>
</evidence>
<evidence type="ECO:0000259" key="12">
    <source>
        <dbReference type="Pfam" id="PF00133"/>
    </source>
</evidence>
<feature type="compositionally biased region" description="Low complexity" evidence="11">
    <location>
        <begin position="16"/>
        <end position="33"/>
    </location>
</feature>
<feature type="region of interest" description="Disordered" evidence="11">
    <location>
        <begin position="1"/>
        <end position="100"/>
    </location>
</feature>
<keyword evidence="7 10" id="KW-0030">Aminoacyl-tRNA synthetase</keyword>
<proteinExistence type="inferred from homology"/>
<dbReference type="NCBIfam" id="TIGR00422">
    <property type="entry name" value="valS"/>
    <property type="match status" value="1"/>
</dbReference>
<organism evidence="13 14">
    <name type="scientific">Dispira parvispora</name>
    <dbReference type="NCBI Taxonomy" id="1520584"/>
    <lineage>
        <taxon>Eukaryota</taxon>
        <taxon>Fungi</taxon>
        <taxon>Fungi incertae sedis</taxon>
        <taxon>Zoopagomycota</taxon>
        <taxon>Kickxellomycotina</taxon>
        <taxon>Dimargaritomycetes</taxon>
        <taxon>Dimargaritales</taxon>
        <taxon>Dimargaritaceae</taxon>
        <taxon>Dispira</taxon>
    </lineage>
</organism>
<protein>
    <recommendedName>
        <fullName evidence="2">valine--tRNA ligase</fullName>
        <ecNumber evidence="2">6.1.1.9</ecNumber>
    </recommendedName>
    <alternativeName>
        <fullName evidence="8">Valyl-tRNA synthetase</fullName>
    </alternativeName>
</protein>
<dbReference type="PANTHER" id="PTHR11946">
    <property type="entry name" value="VALYL-TRNA SYNTHETASES"/>
    <property type="match status" value="1"/>
</dbReference>
<evidence type="ECO:0000313" key="14">
    <source>
        <dbReference type="Proteomes" id="UP001150925"/>
    </source>
</evidence>
<evidence type="ECO:0000256" key="10">
    <source>
        <dbReference type="RuleBase" id="RU363035"/>
    </source>
</evidence>
<dbReference type="EC" id="6.1.1.9" evidence="2"/>
<dbReference type="Gene3D" id="3.40.50.620">
    <property type="entry name" value="HUPs"/>
    <property type="match status" value="2"/>
</dbReference>
<dbReference type="InterPro" id="IPR002303">
    <property type="entry name" value="Valyl-tRNA_ligase"/>
</dbReference>
<dbReference type="InterPro" id="IPR014729">
    <property type="entry name" value="Rossmann-like_a/b/a_fold"/>
</dbReference>
<dbReference type="GO" id="GO:0005524">
    <property type="term" value="F:ATP binding"/>
    <property type="evidence" value="ECO:0007669"/>
    <property type="project" value="UniProtKB-KW"/>
</dbReference>
<dbReference type="Pfam" id="PF00133">
    <property type="entry name" value="tRNA-synt_1"/>
    <property type="match status" value="1"/>
</dbReference>
<feature type="compositionally biased region" description="Basic and acidic residues" evidence="11">
    <location>
        <begin position="34"/>
        <end position="48"/>
    </location>
</feature>
<evidence type="ECO:0000256" key="5">
    <source>
        <dbReference type="ARBA" id="ARBA00022840"/>
    </source>
</evidence>
<dbReference type="PROSITE" id="PS00178">
    <property type="entry name" value="AA_TRNA_LIGASE_I"/>
    <property type="match status" value="1"/>
</dbReference>
<dbReference type="PANTHER" id="PTHR11946:SF109">
    <property type="entry name" value="VALINE--TRNA LIGASE"/>
    <property type="match status" value="1"/>
</dbReference>
<keyword evidence="3 10" id="KW-0436">Ligase</keyword>
<keyword evidence="5 10" id="KW-0067">ATP-binding</keyword>
<sequence length="606" mass="68398">MSTENQPKPGDAPEGAQPTTAPTDQATPLSKNAAKNEAKRRAKMEKFAAKQAALAAQGISKDGWKSTDKKEKKPKSKPAAKAPEPKFVNTTPKGEKKDMSGDMAASYNPQAVEAAWYAWWEKQGYFQPELTSDGQVKPKGSFVIPVPPPNVTGSLHIGHALTVSIQDALIRWNRMRGLTTLYHPGMDHAGISTQAVVERMLWKNQGLTRHDLGRDAFLEKVWEWKDQYGGRIQDQLRRMGGSFDWSRSRFTLDSEMSQAVTEHFVRLYEDGVIYRATRLVNWCVRLNTALSNLEVENKELNGSTFLSVPGYDANEKFQFGVLVCFAYAIEDSDEKLVVATTRVETMLGDTAIAVHPDDPRYKHLHGKYAVHPFVNRRIPIITDSICVDMEFGTGAVKITPAHDFNDYEVGKRHQLEFINILNDDGTFNANAGPKFQGMKRFHARKAVVEALKERDLLVEIRDNPMTVPICAKSGDIIEPVMKPQWYVRCKEMAQPAMEAVTNGDLTILPATSEREWFRWLGNIQDWCISRQLWWGHRVPAYWVKLAGDKDTAEDTADNSHWVVARSKEEAERIAAERFPGQTFTLDQDPDVLDTWFSSALWPFSIQ</sequence>
<evidence type="ECO:0000256" key="2">
    <source>
        <dbReference type="ARBA" id="ARBA00013169"/>
    </source>
</evidence>
<evidence type="ECO:0000256" key="11">
    <source>
        <dbReference type="SAM" id="MobiDB-lite"/>
    </source>
</evidence>
<comment type="similarity">
    <text evidence="1 10">Belongs to the class-I aminoacyl-tRNA synthetase family.</text>
</comment>
<evidence type="ECO:0000256" key="7">
    <source>
        <dbReference type="ARBA" id="ARBA00023146"/>
    </source>
</evidence>
<feature type="compositionally biased region" description="Basic and acidic residues" evidence="11">
    <location>
        <begin position="62"/>
        <end position="71"/>
    </location>
</feature>
<dbReference type="Gene3D" id="3.90.740.10">
    <property type="entry name" value="Valyl/Leucyl/Isoleucyl-tRNA synthetase, editing domain"/>
    <property type="match status" value="1"/>
</dbReference>
<keyword evidence="4 10" id="KW-0547">Nucleotide-binding</keyword>
<evidence type="ECO:0000256" key="4">
    <source>
        <dbReference type="ARBA" id="ARBA00022741"/>
    </source>
</evidence>
<evidence type="ECO:0000256" key="3">
    <source>
        <dbReference type="ARBA" id="ARBA00022598"/>
    </source>
</evidence>
<feature type="domain" description="Aminoacyl-tRNA synthetase class Ia" evidence="12">
    <location>
        <begin position="116"/>
        <end position="605"/>
    </location>
</feature>
<dbReference type="GO" id="GO:0006438">
    <property type="term" value="P:valyl-tRNA aminoacylation"/>
    <property type="evidence" value="ECO:0007669"/>
    <property type="project" value="InterPro"/>
</dbReference>
<dbReference type="EMBL" id="JANBPY010001674">
    <property type="protein sequence ID" value="KAJ1959130.1"/>
    <property type="molecule type" value="Genomic_DNA"/>
</dbReference>
<evidence type="ECO:0000256" key="9">
    <source>
        <dbReference type="ARBA" id="ARBA00047552"/>
    </source>
</evidence>
<evidence type="ECO:0000256" key="1">
    <source>
        <dbReference type="ARBA" id="ARBA00005594"/>
    </source>
</evidence>
<comment type="caution">
    <text evidence="13">The sequence shown here is derived from an EMBL/GenBank/DDBJ whole genome shotgun (WGS) entry which is preliminary data.</text>
</comment>
<keyword evidence="14" id="KW-1185">Reference proteome</keyword>
<dbReference type="InterPro" id="IPR002300">
    <property type="entry name" value="aa-tRNA-synth_Ia"/>
</dbReference>
<dbReference type="FunFam" id="3.40.50.620:FF:000020">
    <property type="entry name" value="Valine--tRNA ligase, mitochondrial"/>
    <property type="match status" value="1"/>
</dbReference>
<keyword evidence="6 10" id="KW-0648">Protein biosynthesis</keyword>
<dbReference type="InterPro" id="IPR009008">
    <property type="entry name" value="Val/Leu/Ile-tRNA-synth_edit"/>
</dbReference>
<dbReference type="PRINTS" id="PR00986">
    <property type="entry name" value="TRNASYNTHVAL"/>
</dbReference>
<name>A0A9W8E0C3_9FUNG</name>
<evidence type="ECO:0000256" key="8">
    <source>
        <dbReference type="ARBA" id="ARBA00029936"/>
    </source>
</evidence>
<dbReference type="Proteomes" id="UP001150925">
    <property type="component" value="Unassembled WGS sequence"/>
</dbReference>
<dbReference type="OrthoDB" id="629407at2759"/>
<dbReference type="SUPFAM" id="SSF50677">
    <property type="entry name" value="ValRS/IleRS/LeuRS editing domain"/>
    <property type="match status" value="1"/>
</dbReference>
<dbReference type="SUPFAM" id="SSF52374">
    <property type="entry name" value="Nucleotidylyl transferase"/>
    <property type="match status" value="1"/>
</dbReference>
<evidence type="ECO:0000313" key="13">
    <source>
        <dbReference type="EMBL" id="KAJ1959130.1"/>
    </source>
</evidence>
<comment type="catalytic activity">
    <reaction evidence="9">
        <text>tRNA(Val) + L-valine + ATP = L-valyl-tRNA(Val) + AMP + diphosphate</text>
        <dbReference type="Rhea" id="RHEA:10704"/>
        <dbReference type="Rhea" id="RHEA-COMP:9672"/>
        <dbReference type="Rhea" id="RHEA-COMP:9708"/>
        <dbReference type="ChEBI" id="CHEBI:30616"/>
        <dbReference type="ChEBI" id="CHEBI:33019"/>
        <dbReference type="ChEBI" id="CHEBI:57762"/>
        <dbReference type="ChEBI" id="CHEBI:78442"/>
        <dbReference type="ChEBI" id="CHEBI:78537"/>
        <dbReference type="ChEBI" id="CHEBI:456215"/>
        <dbReference type="EC" id="6.1.1.9"/>
    </reaction>
</comment>
<dbReference type="GO" id="GO:0005829">
    <property type="term" value="C:cytosol"/>
    <property type="evidence" value="ECO:0007669"/>
    <property type="project" value="TreeGrafter"/>
</dbReference>
<gene>
    <name evidence="13" type="primary">VAS1_1</name>
    <name evidence="13" type="ORF">IWQ62_004737</name>
</gene>